<dbReference type="InterPro" id="IPR007094">
    <property type="entry name" value="RNA-dir_pol_PSvirus"/>
</dbReference>
<protein>
    <submittedName>
        <fullName evidence="20">Polyprotein</fullName>
    </submittedName>
</protein>
<dbReference type="GO" id="GO:0005524">
    <property type="term" value="F:ATP binding"/>
    <property type="evidence" value="ECO:0007669"/>
    <property type="project" value="UniProtKB-KW"/>
</dbReference>
<dbReference type="GO" id="GO:0006351">
    <property type="term" value="P:DNA-templated transcription"/>
    <property type="evidence" value="ECO:0007669"/>
    <property type="project" value="InterPro"/>
</dbReference>
<feature type="compositionally biased region" description="Acidic residues" evidence="15">
    <location>
        <begin position="1348"/>
        <end position="1357"/>
    </location>
</feature>
<dbReference type="PROSITE" id="PS51218">
    <property type="entry name" value="SF3_HELICASE_2"/>
    <property type="match status" value="1"/>
</dbReference>
<dbReference type="InterPro" id="IPR014759">
    <property type="entry name" value="Helicase_SF3_ssRNA_vir"/>
</dbReference>
<evidence type="ECO:0000259" key="17">
    <source>
        <dbReference type="PROSITE" id="PS50507"/>
    </source>
</evidence>
<dbReference type="InterPro" id="IPR024379">
    <property type="entry name" value="Waikavirus_capsid-1"/>
</dbReference>
<keyword evidence="10" id="KW-0788">Thiol protease</keyword>
<feature type="transmembrane region" description="Helical" evidence="16">
    <location>
        <begin position="1485"/>
        <end position="1503"/>
    </location>
</feature>
<dbReference type="GO" id="GO:0044423">
    <property type="term" value="C:virion component"/>
    <property type="evidence" value="ECO:0007669"/>
    <property type="project" value="UniProtKB-KW"/>
</dbReference>
<dbReference type="Gene3D" id="3.30.70.270">
    <property type="match status" value="1"/>
</dbReference>
<evidence type="ECO:0000256" key="2">
    <source>
        <dbReference type="ARBA" id="ARBA00022484"/>
    </source>
</evidence>
<dbReference type="GO" id="GO:0003724">
    <property type="term" value="F:RNA helicase activity"/>
    <property type="evidence" value="ECO:0007669"/>
    <property type="project" value="InterPro"/>
</dbReference>
<evidence type="ECO:0000256" key="7">
    <source>
        <dbReference type="ARBA" id="ARBA00022741"/>
    </source>
</evidence>
<dbReference type="PROSITE" id="PS50507">
    <property type="entry name" value="RDRP_SSRNA_POS"/>
    <property type="match status" value="1"/>
</dbReference>
<dbReference type="InterPro" id="IPR000605">
    <property type="entry name" value="Helicase_SF3_ssDNA/RNA_vir"/>
</dbReference>
<keyword evidence="3" id="KW-0645">Protease</keyword>
<evidence type="ECO:0000256" key="11">
    <source>
        <dbReference type="ARBA" id="ARBA00022840"/>
    </source>
</evidence>
<name>A0AA48SGI6_9SECO</name>
<evidence type="ECO:0000256" key="3">
    <source>
        <dbReference type="ARBA" id="ARBA00022670"/>
    </source>
</evidence>
<dbReference type="InterPro" id="IPR009003">
    <property type="entry name" value="Peptidase_S1_PA"/>
</dbReference>
<dbReference type="InterPro" id="IPR044067">
    <property type="entry name" value="PCV_3C_PRO"/>
</dbReference>
<dbReference type="InterPro" id="IPR027417">
    <property type="entry name" value="P-loop_NTPase"/>
</dbReference>
<dbReference type="Pfam" id="PF00680">
    <property type="entry name" value="RdRP_1"/>
    <property type="match status" value="1"/>
</dbReference>
<dbReference type="GO" id="GO:0003968">
    <property type="term" value="F:RNA-directed RNA polymerase activity"/>
    <property type="evidence" value="ECO:0007669"/>
    <property type="project" value="UniProtKB-KW"/>
</dbReference>
<feature type="compositionally biased region" description="Acidic residues" evidence="15">
    <location>
        <begin position="401"/>
        <end position="421"/>
    </location>
</feature>
<dbReference type="Pfam" id="PF00910">
    <property type="entry name" value="RNA_helicase"/>
    <property type="match status" value="1"/>
</dbReference>
<dbReference type="CDD" id="cd23169">
    <property type="entry name" value="ps-ssRNAv-Picornavirales"/>
    <property type="match status" value="1"/>
</dbReference>
<dbReference type="GO" id="GO:0006508">
    <property type="term" value="P:proteolysis"/>
    <property type="evidence" value="ECO:0007669"/>
    <property type="project" value="UniProtKB-KW"/>
</dbReference>
<feature type="domain" description="SF3 helicase" evidence="18">
    <location>
        <begin position="1736"/>
        <end position="1904"/>
    </location>
</feature>
<dbReference type="SUPFAM" id="SSF88633">
    <property type="entry name" value="Positive stranded ssRNA viruses"/>
    <property type="match status" value="2"/>
</dbReference>
<dbReference type="SUPFAM" id="SSF56672">
    <property type="entry name" value="DNA/RNA polymerases"/>
    <property type="match status" value="1"/>
</dbReference>
<dbReference type="Gene3D" id="2.60.120.20">
    <property type="match status" value="3"/>
</dbReference>
<keyword evidence="14 16" id="KW-1133">Transmembrane helix</keyword>
<dbReference type="Gene3D" id="2.40.10.10">
    <property type="entry name" value="Trypsin-like serine proteases"/>
    <property type="match status" value="1"/>
</dbReference>
<keyword evidence="7" id="KW-0547">Nucleotide-binding</keyword>
<keyword evidence="9" id="KW-0347">Helicase</keyword>
<dbReference type="InterPro" id="IPR024387">
    <property type="entry name" value="Pept_C3G_Picornavir"/>
</dbReference>
<evidence type="ECO:0000256" key="12">
    <source>
        <dbReference type="ARBA" id="ARBA00022844"/>
    </source>
</evidence>
<keyword evidence="6" id="KW-0548">Nucleotidyltransferase</keyword>
<keyword evidence="5 16" id="KW-0812">Transmembrane</keyword>
<feature type="region of interest" description="Disordered" evidence="15">
    <location>
        <begin position="395"/>
        <end position="421"/>
    </location>
</feature>
<evidence type="ECO:0000256" key="4">
    <source>
        <dbReference type="ARBA" id="ARBA00022679"/>
    </source>
</evidence>
<evidence type="ECO:0000256" key="5">
    <source>
        <dbReference type="ARBA" id="ARBA00022692"/>
    </source>
</evidence>
<keyword evidence="4" id="KW-0808">Transferase</keyword>
<evidence type="ECO:0000259" key="18">
    <source>
        <dbReference type="PROSITE" id="PS51218"/>
    </source>
</evidence>
<feature type="domain" description="RdRp catalytic" evidence="17">
    <location>
        <begin position="3118"/>
        <end position="3249"/>
    </location>
</feature>
<dbReference type="Pfam" id="PF12381">
    <property type="entry name" value="Peptidase_C3G"/>
    <property type="match status" value="1"/>
</dbReference>
<dbReference type="SUPFAM" id="SSF50494">
    <property type="entry name" value="Trypsin-like serine proteases"/>
    <property type="match status" value="1"/>
</dbReference>
<evidence type="ECO:0000256" key="6">
    <source>
        <dbReference type="ARBA" id="ARBA00022695"/>
    </source>
</evidence>
<dbReference type="InterPro" id="IPR043502">
    <property type="entry name" value="DNA/RNA_pol_sf"/>
</dbReference>
<dbReference type="Pfam" id="PF12264">
    <property type="entry name" value="Waikav_capsid_1"/>
    <property type="match status" value="1"/>
</dbReference>
<keyword evidence="12" id="KW-0946">Virion</keyword>
<evidence type="ECO:0000256" key="1">
    <source>
        <dbReference type="ARBA" id="ARBA00004328"/>
    </source>
</evidence>
<evidence type="ECO:0000259" key="19">
    <source>
        <dbReference type="PROSITE" id="PS51874"/>
    </source>
</evidence>
<evidence type="ECO:0000313" key="20">
    <source>
        <dbReference type="EMBL" id="DBA13319.1"/>
    </source>
</evidence>
<evidence type="ECO:0000256" key="14">
    <source>
        <dbReference type="ARBA" id="ARBA00022989"/>
    </source>
</evidence>
<dbReference type="GO" id="GO:0004197">
    <property type="term" value="F:cysteine-type endopeptidase activity"/>
    <property type="evidence" value="ECO:0007669"/>
    <property type="project" value="InterPro"/>
</dbReference>
<dbReference type="GO" id="GO:0030430">
    <property type="term" value="C:host cell cytoplasm"/>
    <property type="evidence" value="ECO:0007669"/>
    <property type="project" value="UniProtKB-SubCell"/>
</dbReference>
<keyword evidence="16" id="KW-0472">Membrane</keyword>
<dbReference type="Pfam" id="PF00915">
    <property type="entry name" value="Calici_coat"/>
    <property type="match status" value="1"/>
</dbReference>
<dbReference type="GO" id="GO:0039694">
    <property type="term" value="P:viral RNA genome replication"/>
    <property type="evidence" value="ECO:0007669"/>
    <property type="project" value="InterPro"/>
</dbReference>
<keyword evidence="8" id="KW-0378">Hydrolase</keyword>
<dbReference type="InterPro" id="IPR001205">
    <property type="entry name" value="RNA-dir_pol_C"/>
</dbReference>
<dbReference type="SUPFAM" id="SSF52540">
    <property type="entry name" value="P-loop containing nucleoside triphosphate hydrolases"/>
    <property type="match status" value="1"/>
</dbReference>
<reference evidence="20" key="1">
    <citation type="journal article" date="2023" name="Virology">
        <title>Broadening the host range and genetic diversity of waikaviruses.</title>
        <authorList>
            <person name="Sidharthan V.K."/>
            <person name="Rajeswari V."/>
            <person name="Baranwal V.K."/>
        </authorList>
    </citation>
    <scope>NUCLEOTIDE SEQUENCE</scope>
    <source>
        <strain evidence="20">Pri vul</strain>
    </source>
</reference>
<dbReference type="PROSITE" id="PS51874">
    <property type="entry name" value="PCV_3C_PRO"/>
    <property type="match status" value="1"/>
</dbReference>
<keyword evidence="11" id="KW-0067">ATP-binding</keyword>
<evidence type="ECO:0000256" key="16">
    <source>
        <dbReference type="SAM" id="Phobius"/>
    </source>
</evidence>
<dbReference type="InterPro" id="IPR043128">
    <property type="entry name" value="Rev_trsase/Diguanyl_cyclase"/>
</dbReference>
<dbReference type="InterPro" id="IPR043504">
    <property type="entry name" value="Peptidase_S1_PA_chymotrypsin"/>
</dbReference>
<comment type="subcellular location">
    <subcellularLocation>
        <location evidence="1">Virion</location>
    </subcellularLocation>
</comment>
<keyword evidence="2" id="KW-0696">RNA-directed RNA polymerase</keyword>
<evidence type="ECO:0000256" key="9">
    <source>
        <dbReference type="ARBA" id="ARBA00022806"/>
    </source>
</evidence>
<organism evidence="20">
    <name type="scientific">Primula vulgaris waikavirus</name>
    <dbReference type="NCBI Taxonomy" id="3027348"/>
    <lineage>
        <taxon>Viruses</taxon>
        <taxon>Riboviria</taxon>
        <taxon>Orthornavirae</taxon>
        <taxon>Pisuviricota</taxon>
        <taxon>Pisoniviricetes</taxon>
        <taxon>Picornavirales</taxon>
        <taxon>Secoviridae</taxon>
        <taxon>Waikavirus</taxon>
        <taxon>Ritunrivirus</taxon>
        <taxon>Waikavirus primulae</taxon>
    </lineage>
</organism>
<dbReference type="GO" id="GO:0003723">
    <property type="term" value="F:RNA binding"/>
    <property type="evidence" value="ECO:0007669"/>
    <property type="project" value="InterPro"/>
</dbReference>
<keyword evidence="13" id="KW-0693">Viral RNA replication</keyword>
<proteinExistence type="predicted"/>
<evidence type="ECO:0000256" key="15">
    <source>
        <dbReference type="SAM" id="MobiDB-lite"/>
    </source>
</evidence>
<sequence>MQTNKQVTMFNGIALFKKEDCGHIFYSNRNRSLICDFCNLIHSVYYFNVKNKCKKTKTSLCTLVSENFISLWNSVLCLSTDSAVDNINSYFEQNNSTNSSDNSDVESSSSNKSSCKSACVVPDLSRNSIKNRNNYYSRNLCDHAEHIFECASVSDSTRGELFPICGASIHWYATCEHCSASCEFATPRSQMMISIFFRFCKIGFFNGKCYIAVKHSEEWSIISGNTMKLLLKVLGSEVQEDFKAEQFDEPVFNVPTSAVRLGLEFLDHYDTEPIYRFATNEDNRAKWECNHHFYLTNGCETIPLTRDMLTLFMHLIPGFGYYAGRQSDDELLDFCCGIISIGGLMGVNVMCDYKFLHFHQDFYNGPHREEMSMEDFYVETCHAISEINIEGYAESQMDSSGSEEVEREEIETLEREDDEEGDVDLDAQYEAFMNNDDPLFEIEIAPRTTTRGLKQKVGGLLRGVSNCIKKLHAVWDWPLDTAVKIVDDTGKWMEKNKEFVDENVWSCQMCEQLSKDQRKSAESVERDISLIREGIKRLAKAIDTSTGNYAESFKSLENRLSALELKIESLPRESGDGISEEKINKKFKEFRKGMVAVMAEDKVNHSKGLTELGYSLQELSNKVEKMSAGKEKPWNGFKKKEPKYGEIGEQMPIPKGKVVAQMALKEDDVVVPDEVSSEEVIGTLVKASGANDVHSAIKAKHLVSSFQWGVSSGEGNVLADIVMPNAIFSINKRMANIASYFQYFNCEGLEFEITTTSVMMQGGTLFVCWDSMSSATQQKVDSVLQLSGLPGIYVHAASSGLATFKVSSPSIQHMMCLSGSEKSLGVLGTLKICCANILNAPLDASQKVEVHVWVKFLKPVLSFYTLAHEVLMSQRMRTTNLEKQLESLEAIVARGRWTTTSSMNLSELLVHPTCSNVEGGLVTQTPLSVISHVFARWKGCLNFRIIFGASRFVKGKVMVTAIPVQFRQSKLTLEEMSAFPCLICDMSESVREFDFEVPYHSVGKNSLVCRNSLFDISNYDASLVTTRLHMIILDPLVMNANASNSLSYVVTMRPGKDFELIEPHGIHAEYVDRVVPQLEFQKSLSCSKLVGEGFNLLCSEPSLLRVFKLDNDKKNAVSFVVSPTYRSMPPCTTLLSWLAQIFVQWRGDLVYELRAHSFDKTKGCFIKIWYEPNGSTKSGNDFEFLSGIDPPSGTRVTLWDPLSGPKRFVAPFSARTEKLLIQKTRYTPSAADWLHYFNGVFYVDFEGSGDIELQLSISGGDNFEMFERTVAPRCGNVTKAFTKLSYHKKLLDVVKEPKYDREILRGPFAEAKVDPIWFKPVQGVESVDNRDDGPTLDFDETSRSLEPQEGDEDEDEEGNLLVFRKGKWRFAITKQMDCCVPLKEVRMFTSVLRERDTCNKLADMIDNAHEASERSEMKEIAKGLPEMVEVFKLMKPILKSFSEKEGSLSSQMMDVLKTKIMNILSPLIEETIPGIIASAFEHKDYVWATIVTLVGGALIFWLTPKVKSFKKKFAVLCMIIWSPYIKNKVWDLGSWIKSKWVDKLTRETPCRKHSIAGMTEGAEKLFGNFSEWFQGNWTQVVQSLLSVLGVVASLAVWGTIPDGKKLNGFSSIFKEIGEKGKTITQILNGWNSINKATKEWSEKFMSWIMSMMGNAMPSADSALQAIIDFNIKEWILEVRNLSLLENKFTDFGSEDYLIRVRRVYDKSQQIQSKLIDGCKVDLQLSMILKECKDKCTELLNESYTFKGMKQPRIDPFHICLIGAPGVGKSTLTHILINDMMDYKNEPKIDRIYTRCCADAYWSNYHQEPVILYDDLGAIKSSLKLSDYAEIMGIKTNDPFSVPMAGVNEKGRHCTSKYVFSCTNVMSLDDSGDVVTKNAYYRRRNILVDVTRDADVPRDPEDPTKGLQFTVLGYKFVGRNAEGVEFGIKNSWNESFLTGVDTREWYFEKVDYETFLNFANIYSSKYMESQNILLKSMKGSRKAKGEDERVEKQADYNTITLGNLIKQFDDVGYTGKNLCDMIIEGKESYPSGWCTRKVLTFREIVHYLCDCHEDETCNFDIVIRRLACASQVRLNKRNDLMSVHEKFGFDKVSFDSDKITLRCKIDDNINKVEALSLIVAMAQWGKMSDISNFCYYKRRKMIPRDRITLSLTDIDIDDRLRFDAAWIPTGEYNAILWSSVGKFYPQIVKQFGFVSLYTGTNYLVLLPDITGEKPTNEEVENCWNVLLSRGLEVNLDPIFLVKPTSQFYVRQLLREVEDWDLANQNYKSLKDVMGKAEKCFGAKNGMYVTFGLILVEESIKHFSKHVELKESERMAAAFVESCKNYEIYEGKLIPQVSKKIKIALAIAGGIVCVGSLIGICIGGKAIIDNVVGMFSTSKSKKESSSNIEEEEMFILHDEEEAISELSAASGSDGIVTNHIKQGKLPPKVRLGKELEKHVSGAHASDGIVTEHIINKRLNPRVRLIKEDGFGVTYDESETKIAEVKSKRKGRRKEFLNAERHIMDGTGGKPPIIFNTEKWQRGVKNRGVIESREPFRLILTSDTPLSAEPQANYSVVNDDFEVTDKIMSFLQKQMSDNKKATKKIIVDKVVGDVYKQIRIGAMGYDRDPNMVQLLTTHVNKMSCVIFNATRSISCNVLRLKGTMVLMPAHYLEEMPEEDDYYFITPTKVVRIICDFSRMALVSKLQDLIVWDLGNNVPPSADFTKYIMTAKDWEHYTNGSGALSLTRYDAKSMMQMVHSIESVERIQADTKMPSGTYNLFDSTHTILQGLRYRVHSMTGFCGAAIVRADAKMIRKICGMHVAGHVDKGIGYAEQLIYENIMKAVELLTSDESKILDGVNLDESPVELCDKQIETLEGGGNLTVRGVVSNSEIPSIPTKTTICKSLIHGLIGEIKTEPSILSSWDYRLGDKRSIWDPVLDAVTKYGVEIVPFPEEEIKLVEEHLSSVLNIMENSLRKREVNSLEIGINGIDQTDFWSPIEMKTSSGWPYCKRKPAGATGKAWMFEEIGSYESGRPIYRMKDEGILDSYEKMLSESKLGIPPCVVTMECPKDERRKLSKIYDKPATRTFTILPPEVNILFRQYFGDFAAMVMSNRGQSFCQVGINPETLEWSELMNSFLSKGTKGFAGDYAKFDGISPASIYHSIVNIVNNWYDDGEENARVRHSLLNAIVHRNGIAKELLLQYSQGMPSGFAMTVIFNSFVNYYFMALAWMKLVSASKFAPEAGLKSYDRYCRIIVYGDDNVVVVDNDFLDIYNLRTVASYLSEFGITYTDDAKNPIHLSEPFVDITTVSFLKRTFERVGTKVGGSGNLWKACLDKVSIEERCNWIRDCAEPEEALAQNVEGALYEASVWGEEYYNDLNRRLKEAYRRVMLTYPNHTYMDNQRRWWSSMTGGQPSQTSLHKLVKLSHLNQIDLGSKIKDVYLDCEKSLLTMLMEATPLREIHLKV</sequence>
<feature type="domain" description="Peptidase C3" evidence="19">
    <location>
        <begin position="2605"/>
        <end position="2817"/>
    </location>
</feature>
<evidence type="ECO:0000256" key="13">
    <source>
        <dbReference type="ARBA" id="ARBA00022953"/>
    </source>
</evidence>
<feature type="region of interest" description="Disordered" evidence="15">
    <location>
        <begin position="95"/>
        <end position="116"/>
    </location>
</feature>
<dbReference type="InterPro" id="IPR004005">
    <property type="entry name" value="Calicivirus_coat"/>
</dbReference>
<accession>A0AA48SGI6</accession>
<dbReference type="EMBL" id="BK062995">
    <property type="protein sequence ID" value="DBA13319.1"/>
    <property type="molecule type" value="Genomic_RNA"/>
</dbReference>
<dbReference type="Gene3D" id="1.20.960.20">
    <property type="match status" value="1"/>
</dbReference>
<dbReference type="InterPro" id="IPR029053">
    <property type="entry name" value="Viral_coat"/>
</dbReference>
<feature type="region of interest" description="Disordered" evidence="15">
    <location>
        <begin position="1325"/>
        <end position="1357"/>
    </location>
</feature>
<evidence type="ECO:0000256" key="10">
    <source>
        <dbReference type="ARBA" id="ARBA00022807"/>
    </source>
</evidence>
<evidence type="ECO:0000256" key="8">
    <source>
        <dbReference type="ARBA" id="ARBA00022801"/>
    </source>
</evidence>